<dbReference type="Gene3D" id="1.10.150.20">
    <property type="entry name" value="5' to 3' exonuclease, C-terminal subdomain"/>
    <property type="match status" value="1"/>
</dbReference>
<dbReference type="Gene3D" id="3.30.70.270">
    <property type="match status" value="1"/>
</dbReference>
<evidence type="ECO:0000313" key="5">
    <source>
        <dbReference type="Proteomes" id="UP001317822"/>
    </source>
</evidence>
<dbReference type="InterPro" id="IPR043128">
    <property type="entry name" value="Rev_trsase/Diguanyl_cyclase"/>
</dbReference>
<evidence type="ECO:0000313" key="4">
    <source>
        <dbReference type="EMBL" id="BDU17974.1"/>
    </source>
</evidence>
<dbReference type="EMBL" id="AP027041">
    <property type="protein sequence ID" value="BDU17974.1"/>
    <property type="molecule type" value="Genomic_DNA"/>
</dbReference>
<dbReference type="PANTHER" id="PTHR11076">
    <property type="entry name" value="DNA REPAIR POLYMERASE UMUC / TRANSFERASE FAMILY MEMBER"/>
    <property type="match status" value="1"/>
</dbReference>
<dbReference type="InterPro" id="IPR050116">
    <property type="entry name" value="DNA_polymerase-Y"/>
</dbReference>
<accession>A0ABN6UNN1</accession>
<comment type="similarity">
    <text evidence="1">Belongs to the DNA polymerase type-Y family.</text>
</comment>
<keyword evidence="2" id="KW-0235">DNA replication</keyword>
<reference evidence="4 5" key="1">
    <citation type="journal article" date="2023" name="Int. J. Syst. Evol. Microbiol.">
        <title>Physiological and genomic analyses of cobalamin (vitamin B12)-auxotrophy of Lysobacter auxotrophicus sp. nov., a methionine-auxotrophic chitinolytic bacterium isolated from chitin-treated soil.</title>
        <authorList>
            <person name="Saito A."/>
            <person name="Dohra H."/>
            <person name="Hamada M."/>
            <person name="Moriuchi R."/>
            <person name="Kotsuchibashi Y."/>
            <person name="Mori K."/>
        </authorList>
    </citation>
    <scope>NUCLEOTIDE SEQUENCE [LARGE SCALE GENOMIC DNA]</scope>
    <source>
        <strain evidence="4 5">5-21a</strain>
    </source>
</reference>
<dbReference type="InterPro" id="IPR017961">
    <property type="entry name" value="DNA_pol_Y-fam_little_finger"/>
</dbReference>
<dbReference type="Proteomes" id="UP001317822">
    <property type="component" value="Chromosome"/>
</dbReference>
<gene>
    <name evidence="4" type="ORF">LA521A_31750</name>
</gene>
<keyword evidence="5" id="KW-1185">Reference proteome</keyword>
<dbReference type="InterPro" id="IPR001126">
    <property type="entry name" value="UmuC"/>
</dbReference>
<feature type="domain" description="UmuC" evidence="3">
    <location>
        <begin position="5"/>
        <end position="189"/>
    </location>
</feature>
<sequence>MTLRCLFVDFNSYFASVEQYDEPALLGRPVAVVPVMSATTCAIAASYEAKAFGVKTGTPVWEALERCPDIVLREARPARYIAMHHRLMAAIEECIPLGKAESIDEVPCWLIGRERERVHAEAIASRIKQRLIDEGFSPAIRCSIGIAPNRFLAKTASDMRKPDGLTVLEDSDLPNALHALELRDFCGVGPAVEQRLLRAGIHTSEQLCAASRAQLRAAWGSIEGERYWLQLRGHELPGRTERRASLGHSHVLGPELRTFEGARAVLFKLLAKAAMRLRHERYLAGGLSIRMRFVGMDKRFERDLTFAPLDDTPTLLRLLGDELASLETAILRRRWNVKRHPPLSVAVTLTQLEPMGSITQELMESRGRAKAISATLDSINRRYGNNALYFGAMQEALEQDAAPMRIPFATIPEVGLEEDVGARTKPADSAEELWLERERQFKVMAEEAHRKAREQPERVRAATKPFGVGGWARNPVVEPEAPGTTGSLF</sequence>
<evidence type="ECO:0000259" key="3">
    <source>
        <dbReference type="PROSITE" id="PS50173"/>
    </source>
</evidence>
<dbReference type="Gene3D" id="3.40.1170.60">
    <property type="match status" value="1"/>
</dbReference>
<protein>
    <submittedName>
        <fullName evidence="4">DNA polymerase</fullName>
    </submittedName>
</protein>
<dbReference type="PANTHER" id="PTHR11076:SF33">
    <property type="entry name" value="DNA POLYMERASE KAPPA"/>
    <property type="match status" value="1"/>
</dbReference>
<dbReference type="SUPFAM" id="SSF56672">
    <property type="entry name" value="DNA/RNA polymerases"/>
    <property type="match status" value="1"/>
</dbReference>
<dbReference type="CDD" id="cd00424">
    <property type="entry name" value="PolY"/>
    <property type="match status" value="1"/>
</dbReference>
<organism evidence="4 5">
    <name type="scientific">Lysobacter auxotrophicus</name>
    <dbReference type="NCBI Taxonomy" id="2992573"/>
    <lineage>
        <taxon>Bacteria</taxon>
        <taxon>Pseudomonadati</taxon>
        <taxon>Pseudomonadota</taxon>
        <taxon>Gammaproteobacteria</taxon>
        <taxon>Lysobacterales</taxon>
        <taxon>Lysobacteraceae</taxon>
        <taxon>Lysobacter</taxon>
    </lineage>
</organism>
<evidence type="ECO:0000256" key="1">
    <source>
        <dbReference type="ARBA" id="ARBA00010945"/>
    </source>
</evidence>
<dbReference type="Pfam" id="PF00817">
    <property type="entry name" value="IMS"/>
    <property type="match status" value="1"/>
</dbReference>
<dbReference type="PROSITE" id="PS50173">
    <property type="entry name" value="UMUC"/>
    <property type="match status" value="1"/>
</dbReference>
<dbReference type="InterPro" id="IPR043502">
    <property type="entry name" value="DNA/RNA_pol_sf"/>
</dbReference>
<dbReference type="RefSeq" id="WP_281779863.1">
    <property type="nucleotide sequence ID" value="NZ_AP027041.1"/>
</dbReference>
<dbReference type="Pfam" id="PF11799">
    <property type="entry name" value="IMS_C"/>
    <property type="match status" value="1"/>
</dbReference>
<name>A0ABN6UNN1_9GAMM</name>
<proteinExistence type="inferred from homology"/>
<evidence type="ECO:0000256" key="2">
    <source>
        <dbReference type="ARBA" id="ARBA00022705"/>
    </source>
</evidence>